<evidence type="ECO:0000256" key="2">
    <source>
        <dbReference type="SAM" id="MobiDB-lite"/>
    </source>
</evidence>
<dbReference type="RefSeq" id="WP_036572421.1">
    <property type="nucleotide sequence ID" value="NZ_CABLBW010000001.1"/>
</dbReference>
<evidence type="ECO:0000259" key="3">
    <source>
        <dbReference type="Pfam" id="PF11611"/>
    </source>
</evidence>
<keyword evidence="5" id="KW-1185">Reference proteome</keyword>
<reference evidence="4" key="1">
    <citation type="submission" date="2014-03" db="EMBL/GenBank/DDBJ databases">
        <title>Draft genome sequencing of Oceanobacillus picturae strain S1 isolated from human gut.</title>
        <authorList>
            <person name="Croce O."/>
            <person name="Lagier J.C."/>
            <person name="Raoult D."/>
        </authorList>
    </citation>
    <scope>NUCLEOTIDE SEQUENCE [LARGE SCALE GENOMIC DNA]</scope>
    <source>
        <strain evidence="4">S1</strain>
    </source>
</reference>
<evidence type="ECO:0000256" key="1">
    <source>
        <dbReference type="ARBA" id="ARBA00022729"/>
    </source>
</evidence>
<organism evidence="4 5">
    <name type="scientific">Oceanobacillus picturae</name>
    <dbReference type="NCBI Taxonomy" id="171693"/>
    <lineage>
        <taxon>Bacteria</taxon>
        <taxon>Bacillati</taxon>
        <taxon>Bacillota</taxon>
        <taxon>Bacilli</taxon>
        <taxon>Bacillales</taxon>
        <taxon>Bacillaceae</taxon>
        <taxon>Oceanobacillus</taxon>
    </lineage>
</organism>
<dbReference type="Proteomes" id="UP000028863">
    <property type="component" value="Unassembled WGS sequence"/>
</dbReference>
<dbReference type="Gene3D" id="2.60.40.1240">
    <property type="match status" value="1"/>
</dbReference>
<gene>
    <name evidence="4" type="ORF">BN988_00253</name>
</gene>
<comment type="caution">
    <text evidence="4">The sequence shown here is derived from an EMBL/GenBank/DDBJ whole genome shotgun (WGS) entry which is preliminary data.</text>
</comment>
<dbReference type="EMBL" id="CCAX010000001">
    <property type="protein sequence ID" value="CDO01807.1"/>
    <property type="molecule type" value="Genomic_DNA"/>
</dbReference>
<dbReference type="PROSITE" id="PS51257">
    <property type="entry name" value="PROKAR_LIPOPROTEIN"/>
    <property type="match status" value="1"/>
</dbReference>
<proteinExistence type="predicted"/>
<dbReference type="Pfam" id="PF11611">
    <property type="entry name" value="DUF4352"/>
    <property type="match status" value="1"/>
</dbReference>
<dbReference type="InterPro" id="IPR029050">
    <property type="entry name" value="Immunoprotect_excell_Ig-like"/>
</dbReference>
<evidence type="ECO:0000313" key="5">
    <source>
        <dbReference type="Proteomes" id="UP000028863"/>
    </source>
</evidence>
<feature type="region of interest" description="Disordered" evidence="2">
    <location>
        <begin position="29"/>
        <end position="73"/>
    </location>
</feature>
<dbReference type="InterPro" id="IPR029051">
    <property type="entry name" value="DUF4352"/>
</dbReference>
<feature type="domain" description="DUF4352" evidence="3">
    <location>
        <begin position="95"/>
        <end position="197"/>
    </location>
</feature>
<sequence length="217" mass="24024">MKNGLTSVLLIVVITFILGACGNEEVTKPNEAEQNLNETIEGEQKDNEEGEDYGTSSTHDEEDTDRSVRFETSTEDQLDLRIGDKGKFDTDLTTFEITLNGAEIIDEVDDISSQLDSFILLDITLKNTGEETYTAQDLLYGLEVTAYLDSTGYQDYSEDFESVKGLEGDISPGEELSGEFITEIPKAEEYFFHLRSGITGTGASNEVVWTIPAEEAR</sequence>
<keyword evidence="1" id="KW-0732">Signal</keyword>
<reference evidence="4" key="2">
    <citation type="submission" date="2014-03" db="EMBL/GenBank/DDBJ databases">
        <authorList>
            <person name="Urmite Genomes"/>
        </authorList>
    </citation>
    <scope>NUCLEOTIDE SEQUENCE</scope>
    <source>
        <strain evidence="4">S1</strain>
    </source>
</reference>
<dbReference type="AlphaFoldDB" id="W9AFV3"/>
<evidence type="ECO:0000313" key="4">
    <source>
        <dbReference type="EMBL" id="CDO01807.1"/>
    </source>
</evidence>
<name>W9AFV3_9BACI</name>
<accession>W9AFV3</accession>
<protein>
    <recommendedName>
        <fullName evidence="3">DUF4352 domain-containing protein</fullName>
    </recommendedName>
</protein>
<dbReference type="STRING" id="171693.BN988_00253"/>
<dbReference type="eggNOG" id="ENOG50345BM">
    <property type="taxonomic scope" value="Bacteria"/>
</dbReference>